<gene>
    <name evidence="2" type="ORF">JOD01_003399</name>
</gene>
<comment type="caution">
    <text evidence="2">The sequence shown here is derived from an EMBL/GenBank/DDBJ whole genome shotgun (WGS) entry which is preliminary data.</text>
</comment>
<feature type="transmembrane region" description="Helical" evidence="1">
    <location>
        <begin position="12"/>
        <end position="34"/>
    </location>
</feature>
<keyword evidence="1" id="KW-1133">Transmembrane helix</keyword>
<dbReference type="Proteomes" id="UP000717624">
    <property type="component" value="Unassembled WGS sequence"/>
</dbReference>
<organism evidence="2 3">
    <name type="scientific">Brevibacillus fulvus</name>
    <dbReference type="NCBI Taxonomy" id="1125967"/>
    <lineage>
        <taxon>Bacteria</taxon>
        <taxon>Bacillati</taxon>
        <taxon>Bacillota</taxon>
        <taxon>Bacilli</taxon>
        <taxon>Bacillales</taxon>
        <taxon>Paenibacillaceae</taxon>
        <taxon>Brevibacillus</taxon>
    </lineage>
</organism>
<proteinExistence type="predicted"/>
<reference evidence="2" key="1">
    <citation type="submission" date="2021-01" db="EMBL/GenBank/DDBJ databases">
        <title>Genomic Encyclopedia of Type Strains, Phase IV (KMG-IV): sequencing the most valuable type-strain genomes for metagenomic binning, comparative biology and taxonomic classification.</title>
        <authorList>
            <person name="Goeker M."/>
        </authorList>
    </citation>
    <scope>NUCLEOTIDE SEQUENCE</scope>
    <source>
        <strain evidence="2">DSM 25523</strain>
    </source>
</reference>
<protein>
    <submittedName>
        <fullName evidence="2">Uncharacterized protein</fullName>
    </submittedName>
</protein>
<accession>A0A938Y229</accession>
<keyword evidence="1" id="KW-0812">Transmembrane</keyword>
<sequence length="35" mass="4236">MFGSNETKKAKYRWAWIIPFAVLVLLIAWFVFYIL</sequence>
<dbReference type="EMBL" id="JAFBEB010000014">
    <property type="protein sequence ID" value="MBM7591748.1"/>
    <property type="molecule type" value="Genomic_DNA"/>
</dbReference>
<keyword evidence="1" id="KW-0472">Membrane</keyword>
<evidence type="ECO:0000256" key="1">
    <source>
        <dbReference type="SAM" id="Phobius"/>
    </source>
</evidence>
<evidence type="ECO:0000313" key="2">
    <source>
        <dbReference type="EMBL" id="MBM7591748.1"/>
    </source>
</evidence>
<name>A0A938Y229_9BACL</name>
<evidence type="ECO:0000313" key="3">
    <source>
        <dbReference type="Proteomes" id="UP000717624"/>
    </source>
</evidence>
<keyword evidence="3" id="KW-1185">Reference proteome</keyword>
<dbReference type="AlphaFoldDB" id="A0A938Y229"/>